<dbReference type="Proteomes" id="UP000267821">
    <property type="component" value="Unassembled WGS sequence"/>
</dbReference>
<keyword evidence="3" id="KW-1185">Reference proteome</keyword>
<dbReference type="SUPFAM" id="SSF51735">
    <property type="entry name" value="NAD(P)-binding Rossmann-fold domains"/>
    <property type="match status" value="1"/>
</dbReference>
<evidence type="ECO:0000259" key="1">
    <source>
        <dbReference type="Pfam" id="PF01370"/>
    </source>
</evidence>
<dbReference type="Gene3D" id="3.40.50.720">
    <property type="entry name" value="NAD(P)-binding Rossmann-like Domain"/>
    <property type="match status" value="1"/>
</dbReference>
<name>A0A3N4LJT3_9PEZI</name>
<dbReference type="FunCoup" id="A0A3N4LJT3">
    <property type="interactions" value="81"/>
</dbReference>
<dbReference type="Pfam" id="PF01370">
    <property type="entry name" value="Epimerase"/>
    <property type="match status" value="1"/>
</dbReference>
<dbReference type="GO" id="GO:0044877">
    <property type="term" value="F:protein-containing complex binding"/>
    <property type="evidence" value="ECO:0007669"/>
    <property type="project" value="TreeGrafter"/>
</dbReference>
<organism evidence="2 3">
    <name type="scientific">Terfezia boudieri ATCC MYA-4762</name>
    <dbReference type="NCBI Taxonomy" id="1051890"/>
    <lineage>
        <taxon>Eukaryota</taxon>
        <taxon>Fungi</taxon>
        <taxon>Dikarya</taxon>
        <taxon>Ascomycota</taxon>
        <taxon>Pezizomycotina</taxon>
        <taxon>Pezizomycetes</taxon>
        <taxon>Pezizales</taxon>
        <taxon>Pezizaceae</taxon>
        <taxon>Terfezia</taxon>
    </lineage>
</organism>
<gene>
    <name evidence="2" type="ORF">L211DRAFT_857864</name>
</gene>
<sequence>MSAARHLVVCGGNGFVGSRICKAAVAHNYKVTSLSRSGQPDWKALWSLSSPPEWASQVEWHKANVFDPSTYSDKLDGASAVVHTMGILIEEDYKGVLTGKEPIISGLKKAFDNREVDRGNQLTYESMNRESAITLAKTAIDHKVPTFLYISASSGAPMLPTRYISTKRDAERILPTLATKNWRTISLRPGIIYDSTRPVTVPIAMLTSITSTLNSLTGGRIPFIGAAGQKPLKVDVVAEAAVQAIDEPDVSGMVDIAGMEKLAEKAWRKSML</sequence>
<reference evidence="2 3" key="1">
    <citation type="journal article" date="2018" name="Nat. Ecol. Evol.">
        <title>Pezizomycetes genomes reveal the molecular basis of ectomycorrhizal truffle lifestyle.</title>
        <authorList>
            <person name="Murat C."/>
            <person name="Payen T."/>
            <person name="Noel B."/>
            <person name="Kuo A."/>
            <person name="Morin E."/>
            <person name="Chen J."/>
            <person name="Kohler A."/>
            <person name="Krizsan K."/>
            <person name="Balestrini R."/>
            <person name="Da Silva C."/>
            <person name="Montanini B."/>
            <person name="Hainaut M."/>
            <person name="Levati E."/>
            <person name="Barry K.W."/>
            <person name="Belfiori B."/>
            <person name="Cichocki N."/>
            <person name="Clum A."/>
            <person name="Dockter R.B."/>
            <person name="Fauchery L."/>
            <person name="Guy J."/>
            <person name="Iotti M."/>
            <person name="Le Tacon F."/>
            <person name="Lindquist E.A."/>
            <person name="Lipzen A."/>
            <person name="Malagnac F."/>
            <person name="Mello A."/>
            <person name="Molinier V."/>
            <person name="Miyauchi S."/>
            <person name="Poulain J."/>
            <person name="Riccioni C."/>
            <person name="Rubini A."/>
            <person name="Sitrit Y."/>
            <person name="Splivallo R."/>
            <person name="Traeger S."/>
            <person name="Wang M."/>
            <person name="Zifcakova L."/>
            <person name="Wipf D."/>
            <person name="Zambonelli A."/>
            <person name="Paolocci F."/>
            <person name="Nowrousian M."/>
            <person name="Ottonello S."/>
            <person name="Baldrian P."/>
            <person name="Spatafora J.W."/>
            <person name="Henrissat B."/>
            <person name="Nagy L.G."/>
            <person name="Aury J.M."/>
            <person name="Wincker P."/>
            <person name="Grigoriev I.V."/>
            <person name="Bonfante P."/>
            <person name="Martin F.M."/>
        </authorList>
    </citation>
    <scope>NUCLEOTIDE SEQUENCE [LARGE SCALE GENOMIC DNA]</scope>
    <source>
        <strain evidence="2 3">ATCC MYA-4762</strain>
    </source>
</reference>
<proteinExistence type="predicted"/>
<dbReference type="EMBL" id="ML121548">
    <property type="protein sequence ID" value="RPB23167.1"/>
    <property type="molecule type" value="Genomic_DNA"/>
</dbReference>
<dbReference type="InterPro" id="IPR001509">
    <property type="entry name" value="Epimerase_deHydtase"/>
</dbReference>
<feature type="domain" description="NAD-dependent epimerase/dehydratase" evidence="1">
    <location>
        <begin position="8"/>
        <end position="84"/>
    </location>
</feature>
<evidence type="ECO:0000313" key="2">
    <source>
        <dbReference type="EMBL" id="RPB23167.1"/>
    </source>
</evidence>
<dbReference type="GO" id="GO:0005739">
    <property type="term" value="C:mitochondrion"/>
    <property type="evidence" value="ECO:0007669"/>
    <property type="project" value="TreeGrafter"/>
</dbReference>
<dbReference type="PANTHER" id="PTHR12126">
    <property type="entry name" value="NADH-UBIQUINONE OXIDOREDUCTASE 39 KDA SUBUNIT-RELATED"/>
    <property type="match status" value="1"/>
</dbReference>
<evidence type="ECO:0000313" key="3">
    <source>
        <dbReference type="Proteomes" id="UP000267821"/>
    </source>
</evidence>
<accession>A0A3N4LJT3</accession>
<dbReference type="STRING" id="1051890.A0A3N4LJT3"/>
<dbReference type="InParanoid" id="A0A3N4LJT3"/>
<dbReference type="OrthoDB" id="276721at2759"/>
<dbReference type="PANTHER" id="PTHR12126:SF16">
    <property type="entry name" value="MIOREX COMPLEX COMPONENT 2"/>
    <property type="match status" value="1"/>
</dbReference>
<protein>
    <submittedName>
        <fullName evidence="2">Putative oxidoreductase</fullName>
    </submittedName>
</protein>
<dbReference type="AlphaFoldDB" id="A0A3N4LJT3"/>
<dbReference type="InterPro" id="IPR036291">
    <property type="entry name" value="NAD(P)-bd_dom_sf"/>
</dbReference>
<dbReference type="InterPro" id="IPR051207">
    <property type="entry name" value="ComplexI_NDUFA9_subunit"/>
</dbReference>